<protein>
    <submittedName>
        <fullName evidence="2">Uncharacterized protein</fullName>
    </submittedName>
</protein>
<evidence type="ECO:0000313" key="2">
    <source>
        <dbReference type="EnsemblProtists" id="EOD30635"/>
    </source>
</evidence>
<feature type="compositionally biased region" description="Acidic residues" evidence="1">
    <location>
        <begin position="463"/>
        <end position="474"/>
    </location>
</feature>
<evidence type="ECO:0000256" key="1">
    <source>
        <dbReference type="SAM" id="MobiDB-lite"/>
    </source>
</evidence>
<reference evidence="3" key="1">
    <citation type="journal article" date="2013" name="Nature">
        <title>Pan genome of the phytoplankton Emiliania underpins its global distribution.</title>
        <authorList>
            <person name="Read B.A."/>
            <person name="Kegel J."/>
            <person name="Klute M.J."/>
            <person name="Kuo A."/>
            <person name="Lefebvre S.C."/>
            <person name="Maumus F."/>
            <person name="Mayer C."/>
            <person name="Miller J."/>
            <person name="Monier A."/>
            <person name="Salamov A."/>
            <person name="Young J."/>
            <person name="Aguilar M."/>
            <person name="Claverie J.M."/>
            <person name="Frickenhaus S."/>
            <person name="Gonzalez K."/>
            <person name="Herman E.K."/>
            <person name="Lin Y.C."/>
            <person name="Napier J."/>
            <person name="Ogata H."/>
            <person name="Sarno A.F."/>
            <person name="Shmutz J."/>
            <person name="Schroeder D."/>
            <person name="de Vargas C."/>
            <person name="Verret F."/>
            <person name="von Dassow P."/>
            <person name="Valentin K."/>
            <person name="Van de Peer Y."/>
            <person name="Wheeler G."/>
            <person name="Dacks J.B."/>
            <person name="Delwiche C.F."/>
            <person name="Dyhrman S.T."/>
            <person name="Glockner G."/>
            <person name="John U."/>
            <person name="Richards T."/>
            <person name="Worden A.Z."/>
            <person name="Zhang X."/>
            <person name="Grigoriev I.V."/>
            <person name="Allen A.E."/>
            <person name="Bidle K."/>
            <person name="Borodovsky M."/>
            <person name="Bowler C."/>
            <person name="Brownlee C."/>
            <person name="Cock J.M."/>
            <person name="Elias M."/>
            <person name="Gladyshev V.N."/>
            <person name="Groth M."/>
            <person name="Guda C."/>
            <person name="Hadaegh A."/>
            <person name="Iglesias-Rodriguez M.D."/>
            <person name="Jenkins J."/>
            <person name="Jones B.M."/>
            <person name="Lawson T."/>
            <person name="Leese F."/>
            <person name="Lindquist E."/>
            <person name="Lobanov A."/>
            <person name="Lomsadze A."/>
            <person name="Malik S.B."/>
            <person name="Marsh M.E."/>
            <person name="Mackinder L."/>
            <person name="Mock T."/>
            <person name="Mueller-Roeber B."/>
            <person name="Pagarete A."/>
            <person name="Parker M."/>
            <person name="Probert I."/>
            <person name="Quesneville H."/>
            <person name="Raines C."/>
            <person name="Rensing S.A."/>
            <person name="Riano-Pachon D.M."/>
            <person name="Richier S."/>
            <person name="Rokitta S."/>
            <person name="Shiraiwa Y."/>
            <person name="Soanes D.M."/>
            <person name="van der Giezen M."/>
            <person name="Wahlund T.M."/>
            <person name="Williams B."/>
            <person name="Wilson W."/>
            <person name="Wolfe G."/>
            <person name="Wurch L.L."/>
        </authorList>
    </citation>
    <scope>NUCLEOTIDE SEQUENCE</scope>
</reference>
<organism evidence="2 3">
    <name type="scientific">Emiliania huxleyi (strain CCMP1516)</name>
    <dbReference type="NCBI Taxonomy" id="280463"/>
    <lineage>
        <taxon>Eukaryota</taxon>
        <taxon>Haptista</taxon>
        <taxon>Haptophyta</taxon>
        <taxon>Prymnesiophyceae</taxon>
        <taxon>Isochrysidales</taxon>
        <taxon>Noelaerhabdaceae</taxon>
        <taxon>Emiliania</taxon>
    </lineage>
</organism>
<dbReference type="AlphaFoldDB" id="A0A0D3K4F0"/>
<feature type="region of interest" description="Disordered" evidence="1">
    <location>
        <begin position="1"/>
        <end position="32"/>
    </location>
</feature>
<evidence type="ECO:0000313" key="3">
    <source>
        <dbReference type="Proteomes" id="UP000013827"/>
    </source>
</evidence>
<feature type="region of interest" description="Disordered" evidence="1">
    <location>
        <begin position="402"/>
        <end position="523"/>
    </location>
</feature>
<reference evidence="2" key="2">
    <citation type="submission" date="2024-10" db="UniProtKB">
        <authorList>
            <consortium name="EnsemblProtists"/>
        </authorList>
    </citation>
    <scope>IDENTIFICATION</scope>
</reference>
<feature type="compositionally biased region" description="Acidic residues" evidence="1">
    <location>
        <begin position="429"/>
        <end position="439"/>
    </location>
</feature>
<dbReference type="GeneID" id="17275908"/>
<dbReference type="HOGENOM" id="CLU_521224_0_0_1"/>
<sequence>MSIRSAPSSWATPSRTSRPRRARGCRGGLGGALGERPRSAVLLLLLTSASGAPVSGSDSAARQEAIDSLVARSSLVELQISGSRTGLVYRVGVEGCLPLRQSGPPRTLYLVAWSLGHTILPPRIQLHPPIGREQFTGAAPLMALAADAGAWRDGISATQKEGKVNARSDHLLDEAAWRTFPHAAKLLARWVDGALEPLPAGVQLLRAEGYPRGNLIDGPPVEYKDLVLLLDDVGSGCVLKALPSHLSLDGDHDAHLSLPCPAQLLRHLQGAGISQSQHRAQLRLAHISREVRWRLAPPAVRRAAAVARQRKKRFASGSEPFSRAGGGINRREEFECVARRNQACAAGGALLAFTWLAAPPHSPQSQIGSCVEVAPACEGGLAQLADPQRRAAQDRTLLRRLEQQTDDGMAAVDETEILSETLDVGDGGKEEEEEEEASQEESPGRVARASGEEEGADRAASFEDGEEDGEDECDQSAGEAAGLLILGSGECEDDQGSEPPSGGDADVEADAAFAHASEESAEL</sequence>
<dbReference type="EnsemblProtists" id="EOD30635">
    <property type="protein sequence ID" value="EOD30635"/>
    <property type="gene ID" value="EMIHUDRAFT_113169"/>
</dbReference>
<dbReference type="KEGG" id="ehx:EMIHUDRAFT_113169"/>
<dbReference type="Proteomes" id="UP000013827">
    <property type="component" value="Unassembled WGS sequence"/>
</dbReference>
<proteinExistence type="predicted"/>
<dbReference type="PaxDb" id="2903-EOD30635"/>
<name>A0A0D3K4F0_EMIH1</name>
<feature type="compositionally biased region" description="Low complexity" evidence="1">
    <location>
        <begin position="1"/>
        <end position="16"/>
    </location>
</feature>
<accession>A0A0D3K4F0</accession>
<keyword evidence="3" id="KW-1185">Reference proteome</keyword>
<dbReference type="RefSeq" id="XP_005783064.1">
    <property type="nucleotide sequence ID" value="XM_005783007.1"/>
</dbReference>